<proteinExistence type="predicted"/>
<evidence type="ECO:0000313" key="2">
    <source>
        <dbReference type="Proteomes" id="UP000886501"/>
    </source>
</evidence>
<reference evidence="1" key="1">
    <citation type="submission" date="2019-10" db="EMBL/GenBank/DDBJ databases">
        <authorList>
            <consortium name="DOE Joint Genome Institute"/>
            <person name="Kuo A."/>
            <person name="Miyauchi S."/>
            <person name="Kiss E."/>
            <person name="Drula E."/>
            <person name="Kohler A."/>
            <person name="Sanchez-Garcia M."/>
            <person name="Andreopoulos B."/>
            <person name="Barry K.W."/>
            <person name="Bonito G."/>
            <person name="Buee M."/>
            <person name="Carver A."/>
            <person name="Chen C."/>
            <person name="Cichocki N."/>
            <person name="Clum A."/>
            <person name="Culley D."/>
            <person name="Crous P.W."/>
            <person name="Fauchery L."/>
            <person name="Girlanda M."/>
            <person name="Hayes R."/>
            <person name="Keri Z."/>
            <person name="Labutti K."/>
            <person name="Lipzen A."/>
            <person name="Lombard V."/>
            <person name="Magnuson J."/>
            <person name="Maillard F."/>
            <person name="Morin E."/>
            <person name="Murat C."/>
            <person name="Nolan M."/>
            <person name="Ohm R."/>
            <person name="Pangilinan J."/>
            <person name="Pereira M."/>
            <person name="Perotto S."/>
            <person name="Peter M."/>
            <person name="Riley R."/>
            <person name="Sitrit Y."/>
            <person name="Stielow B."/>
            <person name="Szollosi G."/>
            <person name="Zifcakova L."/>
            <person name="Stursova M."/>
            <person name="Spatafora J.W."/>
            <person name="Tedersoo L."/>
            <person name="Vaario L.-M."/>
            <person name="Yamada A."/>
            <person name="Yan M."/>
            <person name="Wang P."/>
            <person name="Xu J."/>
            <person name="Bruns T."/>
            <person name="Baldrian P."/>
            <person name="Vilgalys R."/>
            <person name="Henrissat B."/>
            <person name="Grigoriev I.V."/>
            <person name="Hibbett D."/>
            <person name="Nagy L.G."/>
            <person name="Martin F.M."/>
        </authorList>
    </citation>
    <scope>NUCLEOTIDE SEQUENCE</scope>
    <source>
        <strain evidence="1">P2</strain>
    </source>
</reference>
<comment type="caution">
    <text evidence="1">The sequence shown here is derived from an EMBL/GenBank/DDBJ whole genome shotgun (WGS) entry which is preliminary data.</text>
</comment>
<evidence type="ECO:0000313" key="1">
    <source>
        <dbReference type="EMBL" id="KAF9652487.1"/>
    </source>
</evidence>
<feature type="non-terminal residue" evidence="1">
    <location>
        <position position="1"/>
    </location>
</feature>
<gene>
    <name evidence="1" type="ORF">BDM02DRAFT_3075260</name>
</gene>
<keyword evidence="2" id="KW-1185">Reference proteome</keyword>
<dbReference type="Proteomes" id="UP000886501">
    <property type="component" value="Unassembled WGS sequence"/>
</dbReference>
<name>A0ACB6ZS83_THEGA</name>
<protein>
    <submittedName>
        <fullName evidence="1">Uncharacterized protein</fullName>
    </submittedName>
</protein>
<reference evidence="1" key="2">
    <citation type="journal article" date="2020" name="Nat. Commun.">
        <title>Large-scale genome sequencing of mycorrhizal fungi provides insights into the early evolution of symbiotic traits.</title>
        <authorList>
            <person name="Miyauchi S."/>
            <person name="Kiss E."/>
            <person name="Kuo A."/>
            <person name="Drula E."/>
            <person name="Kohler A."/>
            <person name="Sanchez-Garcia M."/>
            <person name="Morin E."/>
            <person name="Andreopoulos B."/>
            <person name="Barry K.W."/>
            <person name="Bonito G."/>
            <person name="Buee M."/>
            <person name="Carver A."/>
            <person name="Chen C."/>
            <person name="Cichocki N."/>
            <person name="Clum A."/>
            <person name="Culley D."/>
            <person name="Crous P.W."/>
            <person name="Fauchery L."/>
            <person name="Girlanda M."/>
            <person name="Hayes R.D."/>
            <person name="Keri Z."/>
            <person name="LaButti K."/>
            <person name="Lipzen A."/>
            <person name="Lombard V."/>
            <person name="Magnuson J."/>
            <person name="Maillard F."/>
            <person name="Murat C."/>
            <person name="Nolan M."/>
            <person name="Ohm R.A."/>
            <person name="Pangilinan J."/>
            <person name="Pereira M.F."/>
            <person name="Perotto S."/>
            <person name="Peter M."/>
            <person name="Pfister S."/>
            <person name="Riley R."/>
            <person name="Sitrit Y."/>
            <person name="Stielow J.B."/>
            <person name="Szollosi G."/>
            <person name="Zifcakova L."/>
            <person name="Stursova M."/>
            <person name="Spatafora J.W."/>
            <person name="Tedersoo L."/>
            <person name="Vaario L.M."/>
            <person name="Yamada A."/>
            <person name="Yan M."/>
            <person name="Wang P."/>
            <person name="Xu J."/>
            <person name="Bruns T."/>
            <person name="Baldrian P."/>
            <person name="Vilgalys R."/>
            <person name="Dunand C."/>
            <person name="Henrissat B."/>
            <person name="Grigoriev I.V."/>
            <person name="Hibbett D."/>
            <person name="Nagy L.G."/>
            <person name="Martin F.M."/>
        </authorList>
    </citation>
    <scope>NUCLEOTIDE SEQUENCE</scope>
    <source>
        <strain evidence="1">P2</strain>
    </source>
</reference>
<organism evidence="1 2">
    <name type="scientific">Thelephora ganbajun</name>
    <name type="common">Ganba fungus</name>
    <dbReference type="NCBI Taxonomy" id="370292"/>
    <lineage>
        <taxon>Eukaryota</taxon>
        <taxon>Fungi</taxon>
        <taxon>Dikarya</taxon>
        <taxon>Basidiomycota</taxon>
        <taxon>Agaricomycotina</taxon>
        <taxon>Agaricomycetes</taxon>
        <taxon>Thelephorales</taxon>
        <taxon>Thelephoraceae</taxon>
        <taxon>Thelephora</taxon>
    </lineage>
</organism>
<feature type="non-terminal residue" evidence="1">
    <location>
        <position position="211"/>
    </location>
</feature>
<sequence length="211" mass="22690">SLGHNIITGHLNLCLCLSVLPGFLDSHPMARKVIDGIGRDRARDYFAGLIRSQKDKQECHYPRHARPFCSIQRPCDFTCEKGYAPSPSTNPTECICHSPYSECNGVCGYFPHGCSSQGFSKDRRDQPTCPAGKTMCGVPNGGEGHDCVDTKIDVESCGGCTVASPFGNNVADGKNCKAIPNVEGVSCHQGTCKILSCKNGFKVSRSHDSCV</sequence>
<accession>A0ACB6ZS83</accession>
<dbReference type="EMBL" id="MU117968">
    <property type="protein sequence ID" value="KAF9652487.1"/>
    <property type="molecule type" value="Genomic_DNA"/>
</dbReference>